<accession>A0ABV7Q0Y4</accession>
<keyword evidence="1 2" id="KW-0732">Signal</keyword>
<dbReference type="EMBL" id="JBHRWO010000019">
    <property type="protein sequence ID" value="MFC3494499.1"/>
    <property type="molecule type" value="Genomic_DNA"/>
</dbReference>
<name>A0ABV7Q0Y4_9ACTN</name>
<evidence type="ECO:0000313" key="3">
    <source>
        <dbReference type="EMBL" id="MFC3494499.1"/>
    </source>
</evidence>
<comment type="caution">
    <text evidence="3">The sequence shown here is derived from an EMBL/GenBank/DDBJ whole genome shotgun (WGS) entry which is preliminary data.</text>
</comment>
<dbReference type="InterPro" id="IPR028994">
    <property type="entry name" value="Integrin_alpha_N"/>
</dbReference>
<evidence type="ECO:0000256" key="1">
    <source>
        <dbReference type="ARBA" id="ARBA00022729"/>
    </source>
</evidence>
<dbReference type="SUPFAM" id="SSF69318">
    <property type="entry name" value="Integrin alpha N-terminal domain"/>
    <property type="match status" value="2"/>
</dbReference>
<dbReference type="Gene3D" id="2.130.10.130">
    <property type="entry name" value="Integrin alpha, N-terminal"/>
    <property type="match status" value="2"/>
</dbReference>
<reference evidence="4" key="1">
    <citation type="journal article" date="2019" name="Int. J. Syst. Evol. Microbiol.">
        <title>The Global Catalogue of Microorganisms (GCM) 10K type strain sequencing project: providing services to taxonomists for standard genome sequencing and annotation.</title>
        <authorList>
            <consortium name="The Broad Institute Genomics Platform"/>
            <consortium name="The Broad Institute Genome Sequencing Center for Infectious Disease"/>
            <person name="Wu L."/>
            <person name="Ma J."/>
        </authorList>
    </citation>
    <scope>NUCLEOTIDE SEQUENCE [LARGE SCALE GENOMIC DNA]</scope>
    <source>
        <strain evidence="4">CGMCC 4.7396</strain>
    </source>
</reference>
<proteinExistence type="predicted"/>
<protein>
    <submittedName>
        <fullName evidence="3">FG-GAP repeat domain-containing protein</fullName>
    </submittedName>
</protein>
<gene>
    <name evidence="3" type="ORF">ACFO8M_18590</name>
</gene>
<sequence>MASASASVFGLALLAATGAPAGASLTPDDTSGHPQAADAASLNDFNGDGFQDLMAVRESDGNLLFYAGNGDATFDAAVSRGAGWGRMDIVLPGDLTGDGIPDLLARNNQTGTLYTYPGNGSGGLKAPITAGTGWNSISLIASAGDFNADGHSDLYAVRKADWKLYLYQGNGNGTFGTRYLADDTYRGWDDADTLITVGDTDSWGRDELLIRETSGRYVMISGGGSTQKQNADSVLDGSLGQRTSTRYSQVAPVGDFDGDDVPDVVGIDSRTGELELHTVSFSETDGTARPLRTPVVIGRGWGKMRLASTDTDRTYDYDGNGVSEVVYRQTDGSVWTQGPQHGSWWNSEPWGTGFKNMTLLETAGDLTSDGFSDLLARDSSGNLYAYPGNGTTAGAVPRILIGGGWNTMSAVVGGQDFNGDGRTDVVAREKSTGYLYFYPGLGTGKVGSRVKVGIGWNAMRELTSVGDLNHDGHADVLAIRGSDNCLYFYGGRGTGTLKPAVQIGCGFSGIQNFASVGDINLDGHADWVARRSSDGRTYLYQGDGKGDYRSTSVLIDDWTWINLIV</sequence>
<dbReference type="RefSeq" id="WP_387978300.1">
    <property type="nucleotide sequence ID" value="NZ_JBHRWO010000019.1"/>
</dbReference>
<dbReference type="Proteomes" id="UP001595712">
    <property type="component" value="Unassembled WGS sequence"/>
</dbReference>
<keyword evidence="4" id="KW-1185">Reference proteome</keyword>
<feature type="chain" id="PRO_5045455705" evidence="2">
    <location>
        <begin position="22"/>
        <end position="565"/>
    </location>
</feature>
<organism evidence="3 4">
    <name type="scientific">Glycomyces rhizosphaerae</name>
    <dbReference type="NCBI Taxonomy" id="2054422"/>
    <lineage>
        <taxon>Bacteria</taxon>
        <taxon>Bacillati</taxon>
        <taxon>Actinomycetota</taxon>
        <taxon>Actinomycetes</taxon>
        <taxon>Glycomycetales</taxon>
        <taxon>Glycomycetaceae</taxon>
        <taxon>Glycomyces</taxon>
    </lineage>
</organism>
<dbReference type="PANTHER" id="PTHR44103:SF1">
    <property type="entry name" value="PROPROTEIN CONVERTASE P"/>
    <property type="match status" value="1"/>
</dbReference>
<dbReference type="PANTHER" id="PTHR44103">
    <property type="entry name" value="PROPROTEIN CONVERTASE P"/>
    <property type="match status" value="1"/>
</dbReference>
<dbReference type="Pfam" id="PF13517">
    <property type="entry name" value="FG-GAP_3"/>
    <property type="match status" value="2"/>
</dbReference>
<evidence type="ECO:0000256" key="2">
    <source>
        <dbReference type="SAM" id="SignalP"/>
    </source>
</evidence>
<feature type="signal peptide" evidence="2">
    <location>
        <begin position="1"/>
        <end position="21"/>
    </location>
</feature>
<dbReference type="InterPro" id="IPR013517">
    <property type="entry name" value="FG-GAP"/>
</dbReference>
<evidence type="ECO:0000313" key="4">
    <source>
        <dbReference type="Proteomes" id="UP001595712"/>
    </source>
</evidence>